<evidence type="ECO:0000313" key="6">
    <source>
        <dbReference type="EMBL" id="PIG83512.1"/>
    </source>
</evidence>
<feature type="compositionally biased region" description="Basic and acidic residues" evidence="5">
    <location>
        <begin position="116"/>
        <end position="128"/>
    </location>
</feature>
<dbReference type="SUPFAM" id="SSF52540">
    <property type="entry name" value="P-loop containing nucleoside triphosphate hydrolases"/>
    <property type="match status" value="1"/>
</dbReference>
<dbReference type="SUPFAM" id="SSF48403">
    <property type="entry name" value="Ankyrin repeat"/>
    <property type="match status" value="1"/>
</dbReference>
<dbReference type="Pfam" id="PF12796">
    <property type="entry name" value="Ank_2"/>
    <property type="match status" value="1"/>
</dbReference>
<dbReference type="PROSITE" id="PS50297">
    <property type="entry name" value="ANK_REP_REGION"/>
    <property type="match status" value="2"/>
</dbReference>
<dbReference type="SMART" id="SM00248">
    <property type="entry name" value="ANK"/>
    <property type="match status" value="2"/>
</dbReference>
<gene>
    <name evidence="6" type="ORF">AARAC_002491</name>
</gene>
<dbReference type="SUPFAM" id="SSF143865">
    <property type="entry name" value="CorA soluble domain-like"/>
    <property type="match status" value="1"/>
</dbReference>
<evidence type="ECO:0000313" key="7">
    <source>
        <dbReference type="Proteomes" id="UP000231358"/>
    </source>
</evidence>
<proteinExistence type="predicted"/>
<feature type="coiled-coil region" evidence="4">
    <location>
        <begin position="755"/>
        <end position="782"/>
    </location>
</feature>
<feature type="repeat" description="ANK" evidence="3">
    <location>
        <begin position="856"/>
        <end position="888"/>
    </location>
</feature>
<dbReference type="EMBL" id="NEXV01000450">
    <property type="protein sequence ID" value="PIG83512.1"/>
    <property type="molecule type" value="Genomic_DNA"/>
</dbReference>
<evidence type="ECO:0000256" key="1">
    <source>
        <dbReference type="ARBA" id="ARBA00022737"/>
    </source>
</evidence>
<feature type="repeat" description="ANK" evidence="3">
    <location>
        <begin position="889"/>
        <end position="921"/>
    </location>
</feature>
<dbReference type="InterPro" id="IPR036770">
    <property type="entry name" value="Ankyrin_rpt-contain_sf"/>
</dbReference>
<keyword evidence="7" id="KW-1185">Reference proteome</keyword>
<keyword evidence="1" id="KW-0677">Repeat</keyword>
<name>A0A2G7FS92_9EURO</name>
<dbReference type="PANTHER" id="PTHR24171:SF8">
    <property type="entry name" value="BRCA1-ASSOCIATED RING DOMAIN PROTEIN 1"/>
    <property type="match status" value="1"/>
</dbReference>
<organism evidence="6 7">
    <name type="scientific">Aspergillus arachidicola</name>
    <dbReference type="NCBI Taxonomy" id="656916"/>
    <lineage>
        <taxon>Eukaryota</taxon>
        <taxon>Fungi</taxon>
        <taxon>Dikarya</taxon>
        <taxon>Ascomycota</taxon>
        <taxon>Pezizomycotina</taxon>
        <taxon>Eurotiomycetes</taxon>
        <taxon>Eurotiomycetidae</taxon>
        <taxon>Eurotiales</taxon>
        <taxon>Aspergillaceae</taxon>
        <taxon>Aspergillus</taxon>
        <taxon>Aspergillus subgen. Circumdati</taxon>
    </lineage>
</organism>
<dbReference type="Gene3D" id="3.40.50.300">
    <property type="entry name" value="P-loop containing nucleotide triphosphate hydrolases"/>
    <property type="match status" value="1"/>
</dbReference>
<sequence length="945" mass="106321">MSGFLSSHSLQTPKEYYSSFKANSNLQEKFHNIDDEAQFRAYLGYLQDVQTWNFVLDFGNDDAWCAVDLEEEDIATLLRSVTITSHYGISERLQGMMCTDPVARPSQSTSPLTNGLREKNDERLPRVPGKNDLEEAQELKDLSDPAEIQAAASFRGLTFAHVTNQIWHFCSVDYDTCIGYNSLFVVPNVESPNGQGLPDGRRLWSWLILCDDEGTVISIQENPYPGLVKPSERELKSVLGIIRRNVQLIFSGVSKRHSAQSESDSLVTIRVRPAHGDGPDQASIKQEDGPSLLFYYIFDDWVSSYALVAKREHQYGVLLDRLREEMLGKPVVGLVNELHWLGRRLAVLKRLYQSYELIMMRILQRQRHLRDEAKSNRPPLPIGPMFGESEVTDLRQPTLQSSLSFSGNADTSVGVQLSSPAVARFERLLDRIKLYCLSEIDTCLTEKESLTFLNFNLIALKDSQAVEKLTRITILLAKVTILFLPVSLMTAYFSTELKNVKGVPRFKPTKQPKPTIIALLGLGGPERDVFIEQVTGIIPDDRNPKNKGDLFSTRIFKGQVNDRDLWLLDTPSLEIPVAELVEGINSAVARKSGRTDYAIDGIVYLHDITDTNVTQNASENLSVFQRLLRSASPDRIVFVTTFWDLLRTQEEGVRTEAKLNAVYGSIASICRVLDSSDGQSYREIIWDAASGFVDAGSVEDSVDDDAMSTPTVEELLSIIYEKDKRMACLETELHATKETFARQLQDVQQKAADEKATLYQQLQAALKDVNQLKEDLGRSQKSCLEEMRNLRKQFEFRKQDSNHKLRAFETQQLSSAGDGHQNCWDMTPTRSFTQKPPHQAHRLNEEASSLNVLDARGEFPLYSAAAGGYYDEVKRLLEQGANPSMRTLFQWTALHWAVGNGHANIVQLLLDYGADINAISDTGSTPLDMARNDMMKGILRQRGAR</sequence>
<comment type="caution">
    <text evidence="6">The sequence shown here is derived from an EMBL/GenBank/DDBJ whole genome shotgun (WGS) entry which is preliminary data.</text>
</comment>
<dbReference type="Gene3D" id="1.25.40.20">
    <property type="entry name" value="Ankyrin repeat-containing domain"/>
    <property type="match status" value="1"/>
</dbReference>
<protein>
    <submittedName>
        <fullName evidence="6">Ankyrin repeat-containing protein</fullName>
    </submittedName>
</protein>
<dbReference type="InterPro" id="IPR027417">
    <property type="entry name" value="P-loop_NTPase"/>
</dbReference>
<dbReference type="STRING" id="656916.A0A2G7FS92"/>
<feature type="region of interest" description="Disordered" evidence="5">
    <location>
        <begin position="101"/>
        <end position="128"/>
    </location>
</feature>
<evidence type="ECO:0000256" key="3">
    <source>
        <dbReference type="PROSITE-ProRule" id="PRU00023"/>
    </source>
</evidence>
<dbReference type="InterPro" id="IPR045861">
    <property type="entry name" value="CorA_cytoplasmic_dom"/>
</dbReference>
<evidence type="ECO:0000256" key="2">
    <source>
        <dbReference type="ARBA" id="ARBA00023043"/>
    </source>
</evidence>
<dbReference type="AlphaFoldDB" id="A0A2G7FS92"/>
<evidence type="ECO:0000256" key="5">
    <source>
        <dbReference type="SAM" id="MobiDB-lite"/>
    </source>
</evidence>
<keyword evidence="2 3" id="KW-0040">ANK repeat</keyword>
<keyword evidence="4" id="KW-0175">Coiled coil</keyword>
<dbReference type="Proteomes" id="UP000231358">
    <property type="component" value="Unassembled WGS sequence"/>
</dbReference>
<dbReference type="InterPro" id="IPR002110">
    <property type="entry name" value="Ankyrin_rpt"/>
</dbReference>
<dbReference type="PANTHER" id="PTHR24171">
    <property type="entry name" value="ANKYRIN REPEAT DOMAIN-CONTAINING PROTEIN 39-RELATED"/>
    <property type="match status" value="1"/>
</dbReference>
<dbReference type="GO" id="GO:0004842">
    <property type="term" value="F:ubiquitin-protein transferase activity"/>
    <property type="evidence" value="ECO:0007669"/>
    <property type="project" value="TreeGrafter"/>
</dbReference>
<dbReference type="GO" id="GO:0085020">
    <property type="term" value="P:protein K6-linked ubiquitination"/>
    <property type="evidence" value="ECO:0007669"/>
    <property type="project" value="TreeGrafter"/>
</dbReference>
<reference evidence="6 7" key="1">
    <citation type="submission" date="2017-05" db="EMBL/GenBank/DDBJ databases">
        <title>Genome sequence for an aflatoxigenic pathogen of Argentinian peanut, Aspergillus arachidicola.</title>
        <authorList>
            <person name="Moore G."/>
            <person name="Beltz S.B."/>
            <person name="Mack B.M."/>
        </authorList>
    </citation>
    <scope>NUCLEOTIDE SEQUENCE [LARGE SCALE GENOMIC DNA]</scope>
    <source>
        <strain evidence="6 7">CBS 117610</strain>
    </source>
</reference>
<evidence type="ECO:0000256" key="4">
    <source>
        <dbReference type="SAM" id="Coils"/>
    </source>
</evidence>
<accession>A0A2G7FS92</accession>
<dbReference type="PROSITE" id="PS50088">
    <property type="entry name" value="ANK_REPEAT"/>
    <property type="match status" value="2"/>
</dbReference>